<protein>
    <submittedName>
        <fullName evidence="1">Uncharacterized protein</fullName>
    </submittedName>
</protein>
<evidence type="ECO:0000313" key="1">
    <source>
        <dbReference type="EMBL" id="CCJ28825.1"/>
    </source>
</evidence>
<sequence>YLLLYTYTPIHLGGSYPLLDGSGKKVLYVQFPPLKGPIMERWDLLKHHDVFLHYLLSSFPYGSEYTMIYVSTPGLTMDKNHLNELVYKYTTINTLSV</sequence>
<comment type="caution">
    <text evidence="1">The sequence shown here is derived from an EMBL/GenBank/DDBJ whole genome shotgun (WGS) entry which is preliminary data.</text>
</comment>
<dbReference type="InParanoid" id="L0PB20"/>
<gene>
    <name evidence="1" type="ORF">PNEJI1_003484</name>
</gene>
<dbReference type="STRING" id="1209962.L0PB20"/>
<dbReference type="EMBL" id="CAKM01000126">
    <property type="protein sequence ID" value="CCJ28825.1"/>
    <property type="molecule type" value="Genomic_DNA"/>
</dbReference>
<dbReference type="VEuPathDB" id="FungiDB:PNEJI1_003484"/>
<name>L0PB20_PNEJI</name>
<evidence type="ECO:0000313" key="2">
    <source>
        <dbReference type="Proteomes" id="UP000010422"/>
    </source>
</evidence>
<accession>L0PB20</accession>
<dbReference type="Proteomes" id="UP000010422">
    <property type="component" value="Unassembled WGS sequence"/>
</dbReference>
<reference evidence="1 2" key="1">
    <citation type="journal article" date="2012" name="MBio">
        <title>De novo assembly of the Pneumocystis jirovecii genome from a single bronchoalveolar lavage fluid specimen from a patient.</title>
        <authorList>
            <person name="Cisse O.H."/>
            <person name="Pagni M."/>
            <person name="Hauser P.M."/>
        </authorList>
    </citation>
    <scope>NUCLEOTIDE SEQUENCE [LARGE SCALE GENOMIC DNA]</scope>
    <source>
        <strain evidence="1 2">SE8</strain>
    </source>
</reference>
<feature type="non-terminal residue" evidence="1">
    <location>
        <position position="1"/>
    </location>
</feature>
<proteinExistence type="predicted"/>
<feature type="non-terminal residue" evidence="1">
    <location>
        <position position="97"/>
    </location>
</feature>
<organism evidence="2">
    <name type="scientific">Pneumocystis jirovecii</name>
    <name type="common">Human pneumocystis pneumonia agent</name>
    <dbReference type="NCBI Taxonomy" id="42068"/>
    <lineage>
        <taxon>Eukaryota</taxon>
        <taxon>Fungi</taxon>
        <taxon>Dikarya</taxon>
        <taxon>Ascomycota</taxon>
        <taxon>Taphrinomycotina</taxon>
        <taxon>Pneumocystomycetes</taxon>
        <taxon>Pneumocystaceae</taxon>
        <taxon>Pneumocystis</taxon>
    </lineage>
</organism>
<dbReference type="AlphaFoldDB" id="L0PB20"/>